<reference evidence="2 3" key="1">
    <citation type="submission" date="2018-05" db="EMBL/GenBank/DDBJ databases">
        <title>Chitinophaga sp. nov., isolated from rhizosphere soil of Alhagi.</title>
        <authorList>
            <person name="Liu Y."/>
        </authorList>
    </citation>
    <scope>NUCLEOTIDE SEQUENCE [LARGE SCALE GENOMIC DNA]</scope>
    <source>
        <strain evidence="2 3">T22</strain>
    </source>
</reference>
<organism evidence="2 3">
    <name type="scientific">Chitinophaga alhagiae</name>
    <dbReference type="NCBI Taxonomy" id="2203219"/>
    <lineage>
        <taxon>Bacteria</taxon>
        <taxon>Pseudomonadati</taxon>
        <taxon>Bacteroidota</taxon>
        <taxon>Chitinophagia</taxon>
        <taxon>Chitinophagales</taxon>
        <taxon>Chitinophagaceae</taxon>
        <taxon>Chitinophaga</taxon>
    </lineage>
</organism>
<gene>
    <name evidence="2" type="ORF">DLD77_08760</name>
</gene>
<feature type="chain" id="PRO_5045512871" description="DUF4493 domain-containing protein" evidence="1">
    <location>
        <begin position="21"/>
        <end position="171"/>
    </location>
</feature>
<dbReference type="RefSeq" id="WP_119077988.1">
    <property type="nucleotide sequence ID" value="NZ_CP029600.1"/>
</dbReference>
<evidence type="ECO:0008006" key="4">
    <source>
        <dbReference type="Google" id="ProtNLM"/>
    </source>
</evidence>
<evidence type="ECO:0000256" key="1">
    <source>
        <dbReference type="SAM" id="SignalP"/>
    </source>
</evidence>
<evidence type="ECO:0000313" key="2">
    <source>
        <dbReference type="EMBL" id="AWO01778.1"/>
    </source>
</evidence>
<dbReference type="Proteomes" id="UP000246099">
    <property type="component" value="Chromosome"/>
</dbReference>
<evidence type="ECO:0000313" key="3">
    <source>
        <dbReference type="Proteomes" id="UP000246099"/>
    </source>
</evidence>
<dbReference type="PROSITE" id="PS51257">
    <property type="entry name" value="PROKAR_LIPOPROTEIN"/>
    <property type="match status" value="1"/>
</dbReference>
<protein>
    <recommendedName>
        <fullName evidence="4">DUF4493 domain-containing protein</fullName>
    </recommendedName>
</protein>
<keyword evidence="1" id="KW-0732">Signal</keyword>
<keyword evidence="3" id="KW-1185">Reference proteome</keyword>
<proteinExistence type="predicted"/>
<accession>A0ABN5LUC9</accession>
<feature type="signal peptide" evidence="1">
    <location>
        <begin position="1"/>
        <end position="20"/>
    </location>
</feature>
<sequence length="171" mass="18279">MKKKSLIPGLAILSAALFSACEKKDIFNDNISQGNFSMKVNDSLVTVTKQLTASLYDSTGNYVLVISGLTASNQGLTLNIVFPGKQLKAGEYKLSATDMNFIAWSKKLGTSDGYSADDVALNAAASITIESITETKAKGSFTGVLVHDVIEEDKKTVTDGKFEVSPIIKMN</sequence>
<dbReference type="EMBL" id="CP029600">
    <property type="protein sequence ID" value="AWO01778.1"/>
    <property type="molecule type" value="Genomic_DNA"/>
</dbReference>
<name>A0ABN5LUC9_9BACT</name>